<proteinExistence type="predicted"/>
<evidence type="ECO:0000313" key="3">
    <source>
        <dbReference type="EMBL" id="KDS40579.1"/>
    </source>
</evidence>
<dbReference type="EMBL" id="JNHK01000012">
    <property type="protein sequence ID" value="KDS41477.1"/>
    <property type="molecule type" value="Genomic_DNA"/>
</dbReference>
<comment type="caution">
    <text evidence="4">The sequence shown here is derived from an EMBL/GenBank/DDBJ whole genome shotgun (WGS) entry which is preliminary data.</text>
</comment>
<sequence length="104" mass="11501">MEEKVSGGQELSPEAKRLFAYINNVEELTVFLTRLSGCTTAAELALVVVSMVENKIGVSKELIVRESFIKLLLPLTPGITSGRSIDNIRARINDAWARRPKKVC</sequence>
<evidence type="ECO:0000313" key="2">
    <source>
        <dbReference type="EMBL" id="KDS40304.1"/>
    </source>
</evidence>
<evidence type="ECO:0000313" key="4">
    <source>
        <dbReference type="EMBL" id="KDS41477.1"/>
    </source>
</evidence>
<dbReference type="EMBL" id="JNHK01000027">
    <property type="protein sequence ID" value="KDS40579.1"/>
    <property type="molecule type" value="Genomic_DNA"/>
</dbReference>
<name>A0AB34LDP4_PARDI</name>
<accession>A0AB34LDP4</accession>
<dbReference type="Proteomes" id="UP000027850">
    <property type="component" value="Unassembled WGS sequence"/>
</dbReference>
<evidence type="ECO:0000313" key="5">
    <source>
        <dbReference type="Proteomes" id="UP000027850"/>
    </source>
</evidence>
<gene>
    <name evidence="1" type="ORF">M091_2429</name>
    <name evidence="4" type="ORF">M091_3426</name>
    <name evidence="3" type="ORF">M091_3839</name>
    <name evidence="2" type="ORF">M091_3927</name>
</gene>
<reference evidence="4 5" key="1">
    <citation type="submission" date="2014-04" db="EMBL/GenBank/DDBJ databases">
        <authorList>
            <person name="Sears C."/>
            <person name="Carroll K."/>
            <person name="Sack B.R."/>
            <person name="Qadri F."/>
            <person name="Myers L.L."/>
            <person name="Chung G.-T."/>
            <person name="Escheverria P."/>
            <person name="Fraser C.M."/>
            <person name="Sadzewicz L."/>
            <person name="Shefchek K.A."/>
            <person name="Tallon L."/>
            <person name="Das S.P."/>
            <person name="Daugherty S."/>
            <person name="Mongodin E.F."/>
        </authorList>
    </citation>
    <scope>NUCLEOTIDE SEQUENCE [LARGE SCALE GENOMIC DNA]</scope>
    <source>
        <strain evidence="4 5">3776 D15 i</strain>
    </source>
</reference>
<protein>
    <submittedName>
        <fullName evidence="4">Uncharacterized protein</fullName>
    </submittedName>
</protein>
<dbReference type="RefSeq" id="WP_036617754.1">
    <property type="nucleotide sequence ID" value="NZ_JNHK01000012.1"/>
</dbReference>
<dbReference type="EMBL" id="JNHK01000094">
    <property type="protein sequence ID" value="KDS35430.1"/>
    <property type="molecule type" value="Genomic_DNA"/>
</dbReference>
<organism evidence="4 5">
    <name type="scientific">Parabacteroides distasonis str. 3776 D15 i</name>
    <dbReference type="NCBI Taxonomy" id="1339342"/>
    <lineage>
        <taxon>Bacteria</taxon>
        <taxon>Pseudomonadati</taxon>
        <taxon>Bacteroidota</taxon>
        <taxon>Bacteroidia</taxon>
        <taxon>Bacteroidales</taxon>
        <taxon>Tannerellaceae</taxon>
        <taxon>Parabacteroides</taxon>
    </lineage>
</organism>
<dbReference type="AlphaFoldDB" id="A0AB34LDP4"/>
<evidence type="ECO:0000313" key="1">
    <source>
        <dbReference type="EMBL" id="KDS35430.1"/>
    </source>
</evidence>
<dbReference type="EMBL" id="JNHK01000038">
    <property type="protein sequence ID" value="KDS40304.1"/>
    <property type="molecule type" value="Genomic_DNA"/>
</dbReference>